<keyword evidence="3" id="KW-1185">Reference proteome</keyword>
<evidence type="ECO:0008006" key="4">
    <source>
        <dbReference type="Google" id="ProtNLM"/>
    </source>
</evidence>
<sequence length="466" mass="51401">MDSLYIDPSTQDSRQNRSRSNSHLSSTAAQFQGLNIDHPSTPSDQVAASSSEHPTTAAYCTASPSTFPDSHTSPKTFISTPVPEQTIPFPLLSQSDLDVDWAFLSATEGRPGNTPILRLDPAQSFPEEQSVGPRPFRSNSNPHPANMSTLGIQQYDGRFDPSMQAAIRHTFTWPQYEMPQDFLPSNASPGLSPGQLTPSMYEEPKLMPVYARSLSSSPPRGSLTPEQRELKRQREQHSVRRDSKTMVRRNRSASNQSNHSNSYIVSQNGSPDPLPRNLPEYANSLTPSPLLSQDSLQTSPALGSNSFFTPYSPPLNQGPINNQSTTDMTAPVFSMGPFDFNSTSTYPMTFPAQDPNMQAFVGRPHSLSSASDQPGMYRTQQVSPKIGATESKDHVRVVHSRPKPQCWEHGCNGRQFSTFSNLLRHQREKSGASQKSSCPNCGAEFTRTTARNGHMAHDKCKSRRNS</sequence>
<dbReference type="Proteomes" id="UP000235672">
    <property type="component" value="Unassembled WGS sequence"/>
</dbReference>
<feature type="region of interest" description="Disordered" evidence="1">
    <location>
        <begin position="212"/>
        <end position="326"/>
    </location>
</feature>
<name>A0A2J6QFE8_9HELO</name>
<feature type="compositionally biased region" description="Low complexity" evidence="1">
    <location>
        <begin position="212"/>
        <end position="223"/>
    </location>
</feature>
<feature type="region of interest" description="Disordered" evidence="1">
    <location>
        <begin position="447"/>
        <end position="466"/>
    </location>
</feature>
<dbReference type="OrthoDB" id="5366256at2759"/>
<evidence type="ECO:0000313" key="2">
    <source>
        <dbReference type="EMBL" id="PMD24994.1"/>
    </source>
</evidence>
<reference evidence="2 3" key="1">
    <citation type="submission" date="2016-05" db="EMBL/GenBank/DDBJ databases">
        <title>A degradative enzymes factory behind the ericoid mycorrhizal symbiosis.</title>
        <authorList>
            <consortium name="DOE Joint Genome Institute"/>
            <person name="Martino E."/>
            <person name="Morin E."/>
            <person name="Grelet G."/>
            <person name="Kuo A."/>
            <person name="Kohler A."/>
            <person name="Daghino S."/>
            <person name="Barry K."/>
            <person name="Choi C."/>
            <person name="Cichocki N."/>
            <person name="Clum A."/>
            <person name="Copeland A."/>
            <person name="Hainaut M."/>
            <person name="Haridas S."/>
            <person name="Labutti K."/>
            <person name="Lindquist E."/>
            <person name="Lipzen A."/>
            <person name="Khouja H.-R."/>
            <person name="Murat C."/>
            <person name="Ohm R."/>
            <person name="Olson A."/>
            <person name="Spatafora J."/>
            <person name="Veneault-Fourrey C."/>
            <person name="Henrissat B."/>
            <person name="Grigoriev I."/>
            <person name="Martin F."/>
            <person name="Perotto S."/>
        </authorList>
    </citation>
    <scope>NUCLEOTIDE SEQUENCE [LARGE SCALE GENOMIC DNA]</scope>
    <source>
        <strain evidence="2 3">UAMH 7357</strain>
    </source>
</reference>
<organism evidence="2 3">
    <name type="scientific">Hyaloscypha hepaticicola</name>
    <dbReference type="NCBI Taxonomy" id="2082293"/>
    <lineage>
        <taxon>Eukaryota</taxon>
        <taxon>Fungi</taxon>
        <taxon>Dikarya</taxon>
        <taxon>Ascomycota</taxon>
        <taxon>Pezizomycotina</taxon>
        <taxon>Leotiomycetes</taxon>
        <taxon>Helotiales</taxon>
        <taxon>Hyaloscyphaceae</taxon>
        <taxon>Hyaloscypha</taxon>
    </lineage>
</organism>
<gene>
    <name evidence="2" type="ORF">NA56DRAFT_642798</name>
</gene>
<accession>A0A2J6QFE8</accession>
<feature type="compositionally biased region" description="Low complexity" evidence="1">
    <location>
        <begin position="9"/>
        <end position="27"/>
    </location>
</feature>
<evidence type="ECO:0000313" key="3">
    <source>
        <dbReference type="Proteomes" id="UP000235672"/>
    </source>
</evidence>
<dbReference type="EMBL" id="KZ613471">
    <property type="protein sequence ID" value="PMD24994.1"/>
    <property type="molecule type" value="Genomic_DNA"/>
</dbReference>
<feature type="compositionally biased region" description="Basic and acidic residues" evidence="1">
    <location>
        <begin position="226"/>
        <end position="245"/>
    </location>
</feature>
<dbReference type="AlphaFoldDB" id="A0A2J6QFE8"/>
<protein>
    <recommendedName>
        <fullName evidence="4">C2H2-type domain-containing protein</fullName>
    </recommendedName>
</protein>
<evidence type="ECO:0000256" key="1">
    <source>
        <dbReference type="SAM" id="MobiDB-lite"/>
    </source>
</evidence>
<feature type="region of interest" description="Disordered" evidence="1">
    <location>
        <begin position="1"/>
        <end position="81"/>
    </location>
</feature>
<feature type="compositionally biased region" description="Polar residues" evidence="1">
    <location>
        <begin position="28"/>
        <end position="54"/>
    </location>
</feature>
<feature type="compositionally biased region" description="Polar residues" evidence="1">
    <location>
        <begin position="283"/>
        <end position="326"/>
    </location>
</feature>
<proteinExistence type="predicted"/>
<feature type="compositionally biased region" description="Polar residues" evidence="1">
    <location>
        <begin position="252"/>
        <end position="270"/>
    </location>
</feature>
<dbReference type="Gene3D" id="3.30.160.60">
    <property type="entry name" value="Classic Zinc Finger"/>
    <property type="match status" value="1"/>
</dbReference>
<feature type="compositionally biased region" description="Polar residues" evidence="1">
    <location>
        <begin position="62"/>
        <end position="81"/>
    </location>
</feature>